<gene>
    <name evidence="10" type="ORF">SAMN05421780_11244</name>
</gene>
<dbReference type="Pfam" id="PF01061">
    <property type="entry name" value="ABC2_membrane"/>
    <property type="match status" value="1"/>
</dbReference>
<feature type="transmembrane region" description="Helical" evidence="8">
    <location>
        <begin position="629"/>
        <end position="650"/>
    </location>
</feature>
<name>A0A1I1N2F5_9BACT</name>
<dbReference type="Pfam" id="PF05099">
    <property type="entry name" value="TerB"/>
    <property type="match status" value="1"/>
</dbReference>
<dbReference type="InterPro" id="IPR029024">
    <property type="entry name" value="TerB-like"/>
</dbReference>
<keyword evidence="2" id="KW-0813">Transport</keyword>
<evidence type="ECO:0000256" key="1">
    <source>
        <dbReference type="ARBA" id="ARBA00004141"/>
    </source>
</evidence>
<dbReference type="AlphaFoldDB" id="A0A1I1N2F5"/>
<proteinExistence type="predicted"/>
<feature type="transmembrane region" description="Helical" evidence="8">
    <location>
        <begin position="589"/>
        <end position="609"/>
    </location>
</feature>
<evidence type="ECO:0000256" key="3">
    <source>
        <dbReference type="ARBA" id="ARBA00022692"/>
    </source>
</evidence>
<dbReference type="InterPro" id="IPR027417">
    <property type="entry name" value="P-loop_NTPase"/>
</dbReference>
<dbReference type="InterPro" id="IPR003439">
    <property type="entry name" value="ABC_transporter-like_ATP-bd"/>
</dbReference>
<dbReference type="Proteomes" id="UP000199514">
    <property type="component" value="Unassembled WGS sequence"/>
</dbReference>
<dbReference type="GO" id="GO:0016020">
    <property type="term" value="C:membrane"/>
    <property type="evidence" value="ECO:0007669"/>
    <property type="project" value="UniProtKB-SubCell"/>
</dbReference>
<comment type="subcellular location">
    <subcellularLocation>
        <location evidence="1">Membrane</location>
        <topology evidence="1">Multi-pass membrane protein</topology>
    </subcellularLocation>
</comment>
<dbReference type="SUPFAM" id="SSF52540">
    <property type="entry name" value="P-loop containing nucleoside triphosphate hydrolases"/>
    <property type="match status" value="1"/>
</dbReference>
<feature type="transmembrane region" description="Helical" evidence="8">
    <location>
        <begin position="992"/>
        <end position="1012"/>
    </location>
</feature>
<feature type="transmembrane region" description="Helical" evidence="8">
    <location>
        <begin position="703"/>
        <end position="721"/>
    </location>
</feature>
<evidence type="ECO:0000313" key="10">
    <source>
        <dbReference type="EMBL" id="SFC91817.1"/>
    </source>
</evidence>
<dbReference type="EMBL" id="FOLE01000012">
    <property type="protein sequence ID" value="SFC91817.1"/>
    <property type="molecule type" value="Genomic_DNA"/>
</dbReference>
<evidence type="ECO:0000259" key="9">
    <source>
        <dbReference type="PROSITE" id="PS50893"/>
    </source>
</evidence>
<feature type="domain" description="ABC transporter" evidence="9">
    <location>
        <begin position="256"/>
        <end position="496"/>
    </location>
</feature>
<feature type="transmembrane region" description="Helical" evidence="8">
    <location>
        <begin position="733"/>
        <end position="754"/>
    </location>
</feature>
<dbReference type="OrthoDB" id="9804819at2"/>
<protein>
    <submittedName>
        <fullName evidence="10">ABC-type multidrug transport system, ATPase component</fullName>
    </submittedName>
</protein>
<accession>A0A1I1N2F5</accession>
<dbReference type="PROSITE" id="PS00211">
    <property type="entry name" value="ABC_TRANSPORTER_1"/>
    <property type="match status" value="1"/>
</dbReference>
<dbReference type="GO" id="GO:0005524">
    <property type="term" value="F:ATP binding"/>
    <property type="evidence" value="ECO:0007669"/>
    <property type="project" value="UniProtKB-KW"/>
</dbReference>
<evidence type="ECO:0000256" key="2">
    <source>
        <dbReference type="ARBA" id="ARBA00022448"/>
    </source>
</evidence>
<dbReference type="PANTHER" id="PTHR48041">
    <property type="entry name" value="ABC TRANSPORTER G FAMILY MEMBER 28"/>
    <property type="match status" value="1"/>
</dbReference>
<dbReference type="Pfam" id="PF00005">
    <property type="entry name" value="ABC_tran"/>
    <property type="match status" value="1"/>
</dbReference>
<dbReference type="GO" id="GO:0016887">
    <property type="term" value="F:ATP hydrolysis activity"/>
    <property type="evidence" value="ECO:0007669"/>
    <property type="project" value="InterPro"/>
</dbReference>
<keyword evidence="4" id="KW-0547">Nucleotide-binding</keyword>
<dbReference type="Gene3D" id="1.10.3680.10">
    <property type="entry name" value="TerB-like"/>
    <property type="match status" value="1"/>
</dbReference>
<keyword evidence="5" id="KW-0067">ATP-binding</keyword>
<dbReference type="PANTHER" id="PTHR48041:SF139">
    <property type="entry name" value="PROTEIN SCARLET"/>
    <property type="match status" value="1"/>
</dbReference>
<dbReference type="RefSeq" id="WP_091516100.1">
    <property type="nucleotide sequence ID" value="NZ_FOLE01000012.1"/>
</dbReference>
<dbReference type="InterPro" id="IPR050352">
    <property type="entry name" value="ABCG_transporters"/>
</dbReference>
<dbReference type="SMART" id="SM00382">
    <property type="entry name" value="AAA"/>
    <property type="match status" value="1"/>
</dbReference>
<dbReference type="SUPFAM" id="SSF158682">
    <property type="entry name" value="TerB-like"/>
    <property type="match status" value="1"/>
</dbReference>
<evidence type="ECO:0000256" key="8">
    <source>
        <dbReference type="SAM" id="Phobius"/>
    </source>
</evidence>
<reference evidence="10 11" key="1">
    <citation type="submission" date="2016-10" db="EMBL/GenBank/DDBJ databases">
        <authorList>
            <person name="de Groot N.N."/>
        </authorList>
    </citation>
    <scope>NUCLEOTIDE SEQUENCE [LARGE SCALE GENOMIC DNA]</scope>
    <source>
        <strain evidence="10 11">DSM 6793</strain>
    </source>
</reference>
<dbReference type="Gene3D" id="3.40.50.300">
    <property type="entry name" value="P-loop containing nucleotide triphosphate hydrolases"/>
    <property type="match status" value="1"/>
</dbReference>
<dbReference type="InterPro" id="IPR013525">
    <property type="entry name" value="ABC2_TM"/>
</dbReference>
<keyword evidence="7 8" id="KW-0472">Membrane</keyword>
<evidence type="ECO:0000256" key="4">
    <source>
        <dbReference type="ARBA" id="ARBA00022741"/>
    </source>
</evidence>
<dbReference type="InterPro" id="IPR003593">
    <property type="entry name" value="AAA+_ATPase"/>
</dbReference>
<dbReference type="InterPro" id="IPR017871">
    <property type="entry name" value="ABC_transporter-like_CS"/>
</dbReference>
<sequence length="1066" mass="121422">MSEEILKALTQLFAIITKQDGGVTERERNFVLQYFQQQLAHDAVKEYIALYDKFAEEGKEEEASAEEGAEGKKRKLTSVKDSVKTLGICKKINKTLTQKQKFIVLVKLLELVAIDKNFTPQRMQIIDTVSDVFNIRNEEYKMIESFVVQEEISQLDYSDILIADSRETAPLQFAKHIHSEKLDGEIIFLFIKSEDMYFVKYTGHSETSLNGFTVAPHRIYLYSHGSIIKASKGAPLYYSDVVNKFMSDAKSNNLSFNVNDLEFRFPNGAIGLRDINISEGAGRLIAIMGGSGAGKTTLLNVLAGIEKPSLGEVLINGINLHQADDRIKGIIGYIAQDDILLEELTVFQNLYYNAKLCFKDLPEAEIVKKVEHTLASLGLLHIKDITVGNVMNKKISGGQRKRLNIALELIREPAVMFVDEPTSGLSSRDSENVIDLLKELSLKGKLIFVVIHQPSSDIYKMFDKLFLLDTGGFPIFYGNPVEAVTYFKTTTNQIDSDRGQCPTCGNVNPEQVFNIVEALVVDEYGQFTNSRKVTPSQWHELYAKNFKIEKREDVADAPPQSLNIPSKFVQFAVFTIRDFLSKVTNTQYMLINLLEAPLLAFLLAFIIRFRNAPDSGDYVFRYNDNIPAFILISIIVALFMGLTVSAEEIIRDRKIQRREKFLNLSRTSYLLSKVTILFLLSGVQTLTFVLLGNYILDIEGMTFTYWFVLFTTSCFANILGLNISATFNSAVTIYIIIPLLLIPQMILSGAIFNFDKLNDQVSAKGRVPLLADFTASRWGFEAITVQQFKNNTYQDLIFKVEKAESVANYYQTYLLPELISKLNYCSANYQAKDAETREKVAKELTILYNALHSDKLVKFTKGMDLKHELSPEKFNTATASVLRVYIDEAAVYYTERYNKANAKKDELLSKYEAKPTTKYSLTELKNKYFNESLSDLVRNVSTKNKFIEFNNHIVQQVDPVYNEPNMLRLPIDYRTHFFAPEKPFFGKVFDTYYFNIVVVWLMSLFLYFTLYLESLKKLLDKAGVLVDKLSAIKLPEKWRNKLSFRKKVEEVVEKKGKKIRPAATNK</sequence>
<evidence type="ECO:0000256" key="5">
    <source>
        <dbReference type="ARBA" id="ARBA00022840"/>
    </source>
</evidence>
<evidence type="ECO:0000256" key="6">
    <source>
        <dbReference type="ARBA" id="ARBA00022989"/>
    </source>
</evidence>
<keyword evidence="3 8" id="KW-0812">Transmembrane</keyword>
<dbReference type="STRING" id="927664.SAMN05421780_11244"/>
<evidence type="ECO:0000256" key="7">
    <source>
        <dbReference type="ARBA" id="ARBA00023136"/>
    </source>
</evidence>
<organism evidence="10 11">
    <name type="scientific">Flexibacter flexilis DSM 6793</name>
    <dbReference type="NCBI Taxonomy" id="927664"/>
    <lineage>
        <taxon>Bacteria</taxon>
        <taxon>Pseudomonadati</taxon>
        <taxon>Bacteroidota</taxon>
        <taxon>Cytophagia</taxon>
        <taxon>Cytophagales</taxon>
        <taxon>Flexibacteraceae</taxon>
        <taxon>Flexibacter</taxon>
    </lineage>
</organism>
<dbReference type="InterPro" id="IPR007791">
    <property type="entry name" value="DjlA_N"/>
</dbReference>
<keyword evidence="11" id="KW-1185">Reference proteome</keyword>
<dbReference type="PROSITE" id="PS50893">
    <property type="entry name" value="ABC_TRANSPORTER_2"/>
    <property type="match status" value="1"/>
</dbReference>
<keyword evidence="6 8" id="KW-1133">Transmembrane helix</keyword>
<feature type="transmembrane region" description="Helical" evidence="8">
    <location>
        <begin position="670"/>
        <end position="691"/>
    </location>
</feature>
<evidence type="ECO:0000313" key="11">
    <source>
        <dbReference type="Proteomes" id="UP000199514"/>
    </source>
</evidence>
<dbReference type="GO" id="GO:0140359">
    <property type="term" value="F:ABC-type transporter activity"/>
    <property type="evidence" value="ECO:0007669"/>
    <property type="project" value="InterPro"/>
</dbReference>